<dbReference type="GO" id="GO:0016787">
    <property type="term" value="F:hydrolase activity"/>
    <property type="evidence" value="ECO:0007669"/>
    <property type="project" value="UniProtKB-KW"/>
</dbReference>
<name>A0A420IMM5_9PEZI</name>
<dbReference type="Gene3D" id="1.10.150.240">
    <property type="entry name" value="Putative phosphatase, domain 2"/>
    <property type="match status" value="1"/>
</dbReference>
<evidence type="ECO:0000256" key="1">
    <source>
        <dbReference type="SAM" id="MobiDB-lite"/>
    </source>
</evidence>
<dbReference type="Pfam" id="PF00702">
    <property type="entry name" value="Hydrolase"/>
    <property type="match status" value="1"/>
</dbReference>
<dbReference type="SFLD" id="SFLDG01129">
    <property type="entry name" value="C1.5:_HAD__Beta-PGM__Phosphata"/>
    <property type="match status" value="1"/>
</dbReference>
<dbReference type="STRING" id="62708.A0A420IMM5"/>
<gene>
    <name evidence="2" type="ORF">GcM3_082007</name>
</gene>
<dbReference type="SFLD" id="SFLDS00003">
    <property type="entry name" value="Haloacid_Dehalogenase"/>
    <property type="match status" value="1"/>
</dbReference>
<dbReference type="Gene3D" id="3.40.50.1000">
    <property type="entry name" value="HAD superfamily/HAD-like"/>
    <property type="match status" value="1"/>
</dbReference>
<organism evidence="2 3">
    <name type="scientific">Golovinomyces cichoracearum</name>
    <dbReference type="NCBI Taxonomy" id="62708"/>
    <lineage>
        <taxon>Eukaryota</taxon>
        <taxon>Fungi</taxon>
        <taxon>Dikarya</taxon>
        <taxon>Ascomycota</taxon>
        <taxon>Pezizomycotina</taxon>
        <taxon>Leotiomycetes</taxon>
        <taxon>Erysiphales</taxon>
        <taxon>Erysiphaceae</taxon>
        <taxon>Golovinomyces</taxon>
    </lineage>
</organism>
<proteinExistence type="predicted"/>
<sequence length="301" mass="34274">MGRVVFEEETVILRILQQSNLIMAHSNQRPKVILLDIGGVCVKSPLQAIHDFEEENKIPHGWINYCIDQSKPYGYWHQLERGQHELNKNWFSGWEKELGNPILWNIFWMKRSSKQPPPTPRINPEKLFWSMIDAAHTPDPWMFPALESLKASQRFILIAISNTVILPPPHEKTYNEKSAKLRSFFDIFISSAEIGTRKPDPKIYTHAIELANSFAKKNSQTSRAKELSWENGIQPNEVLYLDDIGENLKAGKQAGFSTIMVKLGKSWEAVEELELATGLKLAGNHPKDTSSSQDKIGSSKL</sequence>
<reference evidence="2 3" key="1">
    <citation type="journal article" date="2018" name="BMC Genomics">
        <title>Comparative genome analyses reveal sequence features reflecting distinct modes of host-adaptation between dicot and monocot powdery mildew.</title>
        <authorList>
            <person name="Wu Y."/>
            <person name="Ma X."/>
            <person name="Pan Z."/>
            <person name="Kale S.D."/>
            <person name="Song Y."/>
            <person name="King H."/>
            <person name="Zhang Q."/>
            <person name="Presley C."/>
            <person name="Deng X."/>
            <person name="Wei C.I."/>
            <person name="Xiao S."/>
        </authorList>
    </citation>
    <scope>NUCLEOTIDE SEQUENCE [LARGE SCALE GENOMIC DNA]</scope>
    <source>
        <strain evidence="2">UMSG3</strain>
    </source>
</reference>
<dbReference type="EMBL" id="MCBQ01008297">
    <property type="protein sequence ID" value="RKF75762.1"/>
    <property type="molecule type" value="Genomic_DNA"/>
</dbReference>
<feature type="region of interest" description="Disordered" evidence="1">
    <location>
        <begin position="282"/>
        <end position="301"/>
    </location>
</feature>
<keyword evidence="2" id="KW-0378">Hydrolase</keyword>
<dbReference type="PANTHER" id="PTHR47829">
    <property type="entry name" value="HYDROLASE, PUTATIVE (AFU_ORTHOLOGUE AFUA_1G12880)-RELATED"/>
    <property type="match status" value="1"/>
</dbReference>
<protein>
    <submittedName>
        <fullName evidence="2">Putative epoxide hydrolase</fullName>
    </submittedName>
</protein>
<comment type="caution">
    <text evidence="2">The sequence shown here is derived from an EMBL/GenBank/DDBJ whole genome shotgun (WGS) entry which is preliminary data.</text>
</comment>
<dbReference type="SUPFAM" id="SSF56784">
    <property type="entry name" value="HAD-like"/>
    <property type="match status" value="1"/>
</dbReference>
<dbReference type="PANTHER" id="PTHR47829:SF1">
    <property type="entry name" value="HAD FAMILY PHOSPHATASE"/>
    <property type="match status" value="1"/>
</dbReference>
<feature type="compositionally biased region" description="Polar residues" evidence="1">
    <location>
        <begin position="289"/>
        <end position="301"/>
    </location>
</feature>
<keyword evidence="3" id="KW-1185">Reference proteome</keyword>
<dbReference type="InterPro" id="IPR023198">
    <property type="entry name" value="PGP-like_dom2"/>
</dbReference>
<dbReference type="InterPro" id="IPR023214">
    <property type="entry name" value="HAD_sf"/>
</dbReference>
<dbReference type="AlphaFoldDB" id="A0A420IMM5"/>
<dbReference type="Proteomes" id="UP000283383">
    <property type="component" value="Unassembled WGS sequence"/>
</dbReference>
<evidence type="ECO:0000313" key="2">
    <source>
        <dbReference type="EMBL" id="RKF75762.1"/>
    </source>
</evidence>
<dbReference type="InterPro" id="IPR036412">
    <property type="entry name" value="HAD-like_sf"/>
</dbReference>
<evidence type="ECO:0000313" key="3">
    <source>
        <dbReference type="Proteomes" id="UP000283383"/>
    </source>
</evidence>
<accession>A0A420IMM5</accession>
<dbReference type="InterPro" id="IPR052898">
    <property type="entry name" value="ACAD10-like"/>
</dbReference>